<evidence type="ECO:0000313" key="2">
    <source>
        <dbReference type="Proteomes" id="UP001589798"/>
    </source>
</evidence>
<gene>
    <name evidence="1" type="ORF">ACFFJC_01025</name>
</gene>
<accession>A0ABV6CQ41</accession>
<protein>
    <recommendedName>
        <fullName evidence="3">N-acetyltransferase</fullName>
    </recommendedName>
</protein>
<evidence type="ECO:0000313" key="1">
    <source>
        <dbReference type="EMBL" id="MFC0202849.1"/>
    </source>
</evidence>
<proteinExistence type="predicted"/>
<keyword evidence="2" id="KW-1185">Reference proteome</keyword>
<sequence length="136" mass="15331">MSSIAHLQKTFTRSTQWPHPGISEADAMRDMEAEEARFRKRESFAYAVLTPDGSRELGCVYVAPSPVQGYDAVVRMWVTQAQYDAGFDARLYEWVVGWVRTEWPFGNVAYPGRAIDWATWDALVARSKGKTPPAEG</sequence>
<reference evidence="1 2" key="1">
    <citation type="submission" date="2024-09" db="EMBL/GenBank/DDBJ databases">
        <authorList>
            <person name="Sun Q."/>
            <person name="Mori K."/>
        </authorList>
    </citation>
    <scope>NUCLEOTIDE SEQUENCE [LARGE SCALE GENOMIC DNA]</scope>
    <source>
        <strain evidence="1 2">CCM 7706</strain>
    </source>
</reference>
<dbReference type="Proteomes" id="UP001589798">
    <property type="component" value="Unassembled WGS sequence"/>
</dbReference>
<dbReference type="RefSeq" id="WP_379485720.1">
    <property type="nucleotide sequence ID" value="NZ_JBHLWK010000002.1"/>
</dbReference>
<comment type="caution">
    <text evidence="1">The sequence shown here is derived from an EMBL/GenBank/DDBJ whole genome shotgun (WGS) entry which is preliminary data.</text>
</comment>
<dbReference type="EMBL" id="JBHLWK010000002">
    <property type="protein sequence ID" value="MFC0202849.1"/>
    <property type="molecule type" value="Genomic_DNA"/>
</dbReference>
<evidence type="ECO:0008006" key="3">
    <source>
        <dbReference type="Google" id="ProtNLM"/>
    </source>
</evidence>
<organism evidence="1 2">
    <name type="scientific">Novosphingobium soli</name>
    <dbReference type="NCBI Taxonomy" id="574956"/>
    <lineage>
        <taxon>Bacteria</taxon>
        <taxon>Pseudomonadati</taxon>
        <taxon>Pseudomonadota</taxon>
        <taxon>Alphaproteobacteria</taxon>
        <taxon>Sphingomonadales</taxon>
        <taxon>Sphingomonadaceae</taxon>
        <taxon>Novosphingobium</taxon>
    </lineage>
</organism>
<name>A0ABV6CQ41_9SPHN</name>